<evidence type="ECO:0000313" key="4">
    <source>
        <dbReference type="Proteomes" id="UP000000310"/>
    </source>
</evidence>
<reference evidence="4" key="2">
    <citation type="submission" date="2011-02" db="EMBL/GenBank/DDBJ databases">
        <title>The complete genome of Pedobacter saltans DSM 12145.</title>
        <authorList>
            <consortium name="US DOE Joint Genome Institute (JGI-PGF)"/>
            <person name="Lucas S."/>
            <person name="Copeland A."/>
            <person name="Lapidus A."/>
            <person name="Bruce D."/>
            <person name="Goodwin L."/>
            <person name="Pitluck S."/>
            <person name="Kyrpides N."/>
            <person name="Mavromatis K."/>
            <person name="Pagani I."/>
            <person name="Ivanova N."/>
            <person name="Ovchinnikova G."/>
            <person name="Lu M."/>
            <person name="Detter J.C."/>
            <person name="Han C."/>
            <person name="Land M."/>
            <person name="Hauser L."/>
            <person name="Markowitz V."/>
            <person name="Cheng J.-F."/>
            <person name="Hugenholtz P."/>
            <person name="Woyke T."/>
            <person name="Wu D."/>
            <person name="Tindall B."/>
            <person name="Pomrenke H.G."/>
            <person name="Brambilla E."/>
            <person name="Klenk H.-P."/>
            <person name="Eisen J.A."/>
        </authorList>
    </citation>
    <scope>NUCLEOTIDE SEQUENCE [LARGE SCALE GENOMIC DNA]</scope>
    <source>
        <strain evidence="4">ATCC 51119 / DSM 12145 / JCM 21818 / LMG 10337 / NBRC 100064 / NCIMB 13643</strain>
    </source>
</reference>
<dbReference type="InterPro" id="IPR032184">
    <property type="entry name" value="DUF5016"/>
</dbReference>
<gene>
    <name evidence="3" type="ordered locus">Pedsa_1630</name>
</gene>
<evidence type="ECO:0000259" key="2">
    <source>
        <dbReference type="Pfam" id="PF17163"/>
    </source>
</evidence>
<proteinExistence type="predicted"/>
<dbReference type="AlphaFoldDB" id="F0S6S9"/>
<dbReference type="OrthoDB" id="1004111at2"/>
<dbReference type="Pfam" id="PF16408">
    <property type="entry name" value="DUF5016"/>
    <property type="match status" value="1"/>
</dbReference>
<accession>F0S6S9</accession>
<protein>
    <submittedName>
        <fullName evidence="3">Uncharacterized protein</fullName>
    </submittedName>
</protein>
<dbReference type="Pfam" id="PF17163">
    <property type="entry name" value="DUF5125"/>
    <property type="match status" value="1"/>
</dbReference>
<evidence type="ECO:0000259" key="1">
    <source>
        <dbReference type="Pfam" id="PF16408"/>
    </source>
</evidence>
<reference evidence="3 4" key="1">
    <citation type="journal article" date="2011" name="Stand. Genomic Sci.">
        <title>Complete genome sequence of the gliding, heparinolytic Pedobacter saltans type strain (113).</title>
        <authorList>
            <person name="Liolios K."/>
            <person name="Sikorski J."/>
            <person name="Lu M."/>
            <person name="Nolan M."/>
            <person name="Lapidus A."/>
            <person name="Lucas S."/>
            <person name="Hammon N."/>
            <person name="Deshpande S."/>
            <person name="Cheng J.F."/>
            <person name="Tapia R."/>
            <person name="Han C."/>
            <person name="Goodwin L."/>
            <person name="Pitluck S."/>
            <person name="Huntemann M."/>
            <person name="Ivanova N."/>
            <person name="Pagani I."/>
            <person name="Mavromatis K."/>
            <person name="Ovchinikova G."/>
            <person name="Pati A."/>
            <person name="Chen A."/>
            <person name="Palaniappan K."/>
            <person name="Land M."/>
            <person name="Hauser L."/>
            <person name="Brambilla E.M."/>
            <person name="Kotsyurbenko O."/>
            <person name="Rohde M."/>
            <person name="Tindall B.J."/>
            <person name="Abt B."/>
            <person name="Goker M."/>
            <person name="Detter J.C."/>
            <person name="Woyke T."/>
            <person name="Bristow J."/>
            <person name="Eisen J.A."/>
            <person name="Markowitz V."/>
            <person name="Hugenholtz P."/>
            <person name="Klenk H.P."/>
            <person name="Kyrpides N.C."/>
        </authorList>
    </citation>
    <scope>NUCLEOTIDE SEQUENCE [LARGE SCALE GENOMIC DNA]</scope>
    <source>
        <strain evidence="4">ATCC 51119 / DSM 12145 / JCM 21818 / LMG 10337 / NBRC 100064 / NCIMB 13643</strain>
    </source>
</reference>
<name>F0S6S9_PSESL</name>
<dbReference type="RefSeq" id="WP_013632680.1">
    <property type="nucleotide sequence ID" value="NC_015177.1"/>
</dbReference>
<dbReference type="EMBL" id="CP002545">
    <property type="protein sequence ID" value="ADY52189.1"/>
    <property type="molecule type" value="Genomic_DNA"/>
</dbReference>
<dbReference type="InterPro" id="IPR033429">
    <property type="entry name" value="DUF5125"/>
</dbReference>
<keyword evidence="4" id="KW-1185">Reference proteome</keyword>
<dbReference type="STRING" id="762903.Pedsa_1630"/>
<dbReference type="KEGG" id="psn:Pedsa_1630"/>
<dbReference type="HOGENOM" id="CLU_026894_0_0_10"/>
<sequence>MRKKLQNLFLSCWGLLLLYSCDDKQKIDTPQTASYSIAESAYMADSIPVSITVDSQYDMSSVRILFFFNDEKVSETLIPTNTAGTFDRKVFVPYTKDAPDGKAELQIVTKNKNFNYSVKTVPINISRPKFPYLTLKTAYGDYKMEPVSGEPYKYAVTSAFPSRSINAIIQAPAIGGNGNVLYFGGKTIAATTTVPDSIRFQTDQPLGSAITVWFDTRSFEAEPFLKPAFGEHLFPTFGSGLAILEENFTQNQEIAITGFQDLEDWWINPTFLDKIPGINGVYKFRAINGKYRITADQNLKYFRIEPMNGTNLADFNATNYTGGVWINGGVGDQGGSAPAGRLGIPSMEKNPCLWNADKNIAMAPMGNGIYQIKLVANQTLFLSNISGSTAGISFYKNSRSKSNSFALDLVQTLYGSPGSPQSSAGSARFELKAAIGDSNGQMIATGSNRTLGANRTYVFTIDTKSTPAKISISLE</sequence>
<dbReference type="eggNOG" id="ENOG502Z8X2">
    <property type="taxonomic scope" value="Bacteria"/>
</dbReference>
<dbReference type="PROSITE" id="PS51257">
    <property type="entry name" value="PROKAR_LIPOPROTEIN"/>
    <property type="match status" value="1"/>
</dbReference>
<feature type="domain" description="DUF5125" evidence="2">
    <location>
        <begin position="124"/>
        <end position="305"/>
    </location>
</feature>
<evidence type="ECO:0000313" key="3">
    <source>
        <dbReference type="EMBL" id="ADY52189.1"/>
    </source>
</evidence>
<feature type="domain" description="DUF5016" evidence="1">
    <location>
        <begin position="7"/>
        <end position="115"/>
    </location>
</feature>
<organism evidence="3 4">
    <name type="scientific">Pseudopedobacter saltans (strain ATCC 51119 / DSM 12145 / JCM 21818 / CCUG 39354 / LMG 10337 / NBRC 100064 / NCIMB 13643)</name>
    <name type="common">Pedobacter saltans</name>
    <dbReference type="NCBI Taxonomy" id="762903"/>
    <lineage>
        <taxon>Bacteria</taxon>
        <taxon>Pseudomonadati</taxon>
        <taxon>Bacteroidota</taxon>
        <taxon>Sphingobacteriia</taxon>
        <taxon>Sphingobacteriales</taxon>
        <taxon>Sphingobacteriaceae</taxon>
        <taxon>Pseudopedobacter</taxon>
    </lineage>
</organism>
<dbReference type="Proteomes" id="UP000000310">
    <property type="component" value="Chromosome"/>
</dbReference>